<evidence type="ECO:0000256" key="1">
    <source>
        <dbReference type="SAM" id="MobiDB-lite"/>
    </source>
</evidence>
<reference evidence="2" key="1">
    <citation type="submission" date="2021-01" db="EMBL/GenBank/DDBJ databases">
        <title>Whole genome shotgun sequence of Cellulomonas pakistanensis NBRC 110800.</title>
        <authorList>
            <person name="Komaki H."/>
            <person name="Tamura T."/>
        </authorList>
    </citation>
    <scope>NUCLEOTIDE SEQUENCE</scope>
    <source>
        <strain evidence="2">NBRC 110800</strain>
    </source>
</reference>
<accession>A0A919PAA0</accession>
<keyword evidence="3" id="KW-1185">Reference proteome</keyword>
<evidence type="ECO:0000313" key="3">
    <source>
        <dbReference type="Proteomes" id="UP000642125"/>
    </source>
</evidence>
<evidence type="ECO:0000313" key="2">
    <source>
        <dbReference type="EMBL" id="GIG35885.1"/>
    </source>
</evidence>
<gene>
    <name evidence="2" type="ORF">Cpa01nite_12660</name>
</gene>
<comment type="caution">
    <text evidence="2">The sequence shown here is derived from an EMBL/GenBank/DDBJ whole genome shotgun (WGS) entry which is preliminary data.</text>
</comment>
<name>A0A919PAA0_9CELL</name>
<feature type="region of interest" description="Disordered" evidence="1">
    <location>
        <begin position="1"/>
        <end position="37"/>
    </location>
</feature>
<dbReference type="RefSeq" id="WP_203667914.1">
    <property type="nucleotide sequence ID" value="NZ_BONO01000007.1"/>
</dbReference>
<proteinExistence type="predicted"/>
<sequence length="121" mass="12210">MARPRTAAAPPAVPAAARRRTPALEPALARPAPGAGPGGRAGFVLYVGLQGDGPGLDAEHAADLAEVAEALRDLARDLLPTAETFTALSLVPGTGGREDDVQSIRGRLAGLRPLDASAETA</sequence>
<protein>
    <submittedName>
        <fullName evidence="2">Uncharacterized protein</fullName>
    </submittedName>
</protein>
<dbReference type="Proteomes" id="UP000642125">
    <property type="component" value="Unassembled WGS sequence"/>
</dbReference>
<feature type="compositionally biased region" description="Low complexity" evidence="1">
    <location>
        <begin position="23"/>
        <end position="33"/>
    </location>
</feature>
<dbReference type="AlphaFoldDB" id="A0A919PAA0"/>
<organism evidence="2 3">
    <name type="scientific">Cellulomonas pakistanensis</name>
    <dbReference type="NCBI Taxonomy" id="992287"/>
    <lineage>
        <taxon>Bacteria</taxon>
        <taxon>Bacillati</taxon>
        <taxon>Actinomycetota</taxon>
        <taxon>Actinomycetes</taxon>
        <taxon>Micrococcales</taxon>
        <taxon>Cellulomonadaceae</taxon>
        <taxon>Cellulomonas</taxon>
    </lineage>
</organism>
<feature type="compositionally biased region" description="Low complexity" evidence="1">
    <location>
        <begin position="1"/>
        <end position="16"/>
    </location>
</feature>
<dbReference type="EMBL" id="BONO01000007">
    <property type="protein sequence ID" value="GIG35885.1"/>
    <property type="molecule type" value="Genomic_DNA"/>
</dbReference>